<proteinExistence type="predicted"/>
<dbReference type="STRING" id="683124.SAMN05444337_2171"/>
<dbReference type="Proteomes" id="UP000184232">
    <property type="component" value="Unassembled WGS sequence"/>
</dbReference>
<reference evidence="2 3" key="1">
    <citation type="submission" date="2016-11" db="EMBL/GenBank/DDBJ databases">
        <authorList>
            <person name="Jaros S."/>
            <person name="Januszkiewicz K."/>
            <person name="Wedrychowicz H."/>
        </authorList>
    </citation>
    <scope>NUCLEOTIDE SEQUENCE [LARGE SCALE GENOMIC DNA]</scope>
    <source>
        <strain evidence="2 3">DSM 22807</strain>
    </source>
</reference>
<dbReference type="RefSeq" id="WP_072784917.1">
    <property type="nucleotide sequence ID" value="NZ_CP045292.1"/>
</dbReference>
<evidence type="ECO:0000313" key="2">
    <source>
        <dbReference type="EMBL" id="SHJ53326.1"/>
    </source>
</evidence>
<feature type="transmembrane region" description="Helical" evidence="1">
    <location>
        <begin position="39"/>
        <end position="60"/>
    </location>
</feature>
<sequence length="77" mass="8476">MATDKEVLFKGVKKLAGSLPFLFMGPVVINSAFKNQGHPLYPFVLLLGILICVLAVYLLFKGVTTITKSMFDGDRNK</sequence>
<keyword evidence="1" id="KW-0472">Membrane</keyword>
<feature type="transmembrane region" description="Helical" evidence="1">
    <location>
        <begin position="15"/>
        <end position="33"/>
    </location>
</feature>
<keyword evidence="3" id="KW-1185">Reference proteome</keyword>
<evidence type="ECO:0000313" key="3">
    <source>
        <dbReference type="Proteomes" id="UP000184232"/>
    </source>
</evidence>
<protein>
    <submittedName>
        <fullName evidence="2">Uncharacterized protein</fullName>
    </submittedName>
</protein>
<evidence type="ECO:0000256" key="1">
    <source>
        <dbReference type="SAM" id="Phobius"/>
    </source>
</evidence>
<dbReference type="AlphaFoldDB" id="A0A1M6K2Z6"/>
<keyword evidence="1" id="KW-1133">Transmembrane helix</keyword>
<keyword evidence="1" id="KW-0812">Transmembrane</keyword>
<accession>A0A1M6K2Z6</accession>
<dbReference type="InterPro" id="IPR046077">
    <property type="entry name" value="DUF6095"/>
</dbReference>
<dbReference type="OrthoDB" id="1447634at2"/>
<organism evidence="2 3">
    <name type="scientific">Flavobacterium haoranii</name>
    <dbReference type="NCBI Taxonomy" id="683124"/>
    <lineage>
        <taxon>Bacteria</taxon>
        <taxon>Pseudomonadati</taxon>
        <taxon>Bacteroidota</taxon>
        <taxon>Flavobacteriia</taxon>
        <taxon>Flavobacteriales</taxon>
        <taxon>Flavobacteriaceae</taxon>
        <taxon>Flavobacterium</taxon>
    </lineage>
</organism>
<dbReference type="EMBL" id="FQZH01000004">
    <property type="protein sequence ID" value="SHJ53326.1"/>
    <property type="molecule type" value="Genomic_DNA"/>
</dbReference>
<dbReference type="Pfam" id="PF19589">
    <property type="entry name" value="DUF6095"/>
    <property type="match status" value="1"/>
</dbReference>
<gene>
    <name evidence="2" type="ORF">SAMN05444337_2171</name>
</gene>
<name>A0A1M6K2Z6_9FLAO</name>